<keyword evidence="10" id="KW-0479">Metal-binding</keyword>
<evidence type="ECO:0000256" key="3">
    <source>
        <dbReference type="ARBA" id="ARBA00022692"/>
    </source>
</evidence>
<feature type="transmembrane region" description="Helical" evidence="10">
    <location>
        <begin position="64"/>
        <end position="82"/>
    </location>
</feature>
<comment type="caution">
    <text evidence="11">The sequence shown here is derived from an EMBL/GenBank/DDBJ whole genome shotgun (WGS) entry which is preliminary data.</text>
</comment>
<feature type="transmembrane region" description="Helical" evidence="10">
    <location>
        <begin position="32"/>
        <end position="52"/>
    </location>
</feature>
<dbReference type="InterPro" id="IPR003691">
    <property type="entry name" value="FluC"/>
</dbReference>
<dbReference type="AlphaFoldDB" id="A0A9D1HJ73"/>
<comment type="similarity">
    <text evidence="7 10">Belongs to the fluoride channel Fluc/FEX (TC 1.A.43) family.</text>
</comment>
<comment type="subcellular location">
    <subcellularLocation>
        <location evidence="1 10">Cell membrane</location>
        <topology evidence="1 10">Multi-pass membrane protein</topology>
    </subcellularLocation>
</comment>
<keyword evidence="2 10" id="KW-1003">Cell membrane</keyword>
<evidence type="ECO:0000313" key="11">
    <source>
        <dbReference type="EMBL" id="HIU09710.1"/>
    </source>
</evidence>
<keyword evidence="3 10" id="KW-0812">Transmembrane</keyword>
<keyword evidence="10" id="KW-0813">Transport</keyword>
<dbReference type="PANTHER" id="PTHR28259:SF1">
    <property type="entry name" value="FLUORIDE EXPORT PROTEIN 1-RELATED"/>
    <property type="match status" value="1"/>
</dbReference>
<comment type="catalytic activity">
    <reaction evidence="8">
        <text>fluoride(in) = fluoride(out)</text>
        <dbReference type="Rhea" id="RHEA:76159"/>
        <dbReference type="ChEBI" id="CHEBI:17051"/>
    </reaction>
    <physiologicalReaction direction="left-to-right" evidence="8">
        <dbReference type="Rhea" id="RHEA:76160"/>
    </physiologicalReaction>
</comment>
<dbReference type="GO" id="GO:0005886">
    <property type="term" value="C:plasma membrane"/>
    <property type="evidence" value="ECO:0007669"/>
    <property type="project" value="UniProtKB-SubCell"/>
</dbReference>
<protein>
    <recommendedName>
        <fullName evidence="10">Fluoride-specific ion channel FluC</fullName>
    </recommendedName>
</protein>
<evidence type="ECO:0000313" key="12">
    <source>
        <dbReference type="Proteomes" id="UP000824124"/>
    </source>
</evidence>
<dbReference type="GO" id="GO:0140114">
    <property type="term" value="P:cellular detoxification of fluoride"/>
    <property type="evidence" value="ECO:0007669"/>
    <property type="project" value="UniProtKB-UniRule"/>
</dbReference>
<dbReference type="GO" id="GO:0046872">
    <property type="term" value="F:metal ion binding"/>
    <property type="evidence" value="ECO:0007669"/>
    <property type="project" value="UniProtKB-KW"/>
</dbReference>
<evidence type="ECO:0000256" key="7">
    <source>
        <dbReference type="ARBA" id="ARBA00035120"/>
    </source>
</evidence>
<evidence type="ECO:0000256" key="9">
    <source>
        <dbReference type="ARBA" id="ARBA00049940"/>
    </source>
</evidence>
<feature type="transmembrane region" description="Helical" evidence="10">
    <location>
        <begin position="94"/>
        <end position="123"/>
    </location>
</feature>
<evidence type="ECO:0000256" key="10">
    <source>
        <dbReference type="HAMAP-Rule" id="MF_00454"/>
    </source>
</evidence>
<comment type="activity regulation">
    <text evidence="10">Na(+) is not transported, but it plays an essential structural role and its presence is essential for fluoride channel function.</text>
</comment>
<reference evidence="11" key="1">
    <citation type="submission" date="2020-10" db="EMBL/GenBank/DDBJ databases">
        <authorList>
            <person name="Gilroy R."/>
        </authorList>
    </citation>
    <scope>NUCLEOTIDE SEQUENCE</scope>
    <source>
        <strain evidence="11">2830</strain>
    </source>
</reference>
<dbReference type="GO" id="GO:0062054">
    <property type="term" value="F:fluoride channel activity"/>
    <property type="evidence" value="ECO:0007669"/>
    <property type="project" value="UniProtKB-UniRule"/>
</dbReference>
<accession>A0A9D1HJ73</accession>
<evidence type="ECO:0000256" key="6">
    <source>
        <dbReference type="ARBA" id="ARBA00023303"/>
    </source>
</evidence>
<keyword evidence="6 10" id="KW-0407">Ion channel</keyword>
<feature type="binding site" evidence="10">
    <location>
        <position position="75"/>
    </location>
    <ligand>
        <name>Na(+)</name>
        <dbReference type="ChEBI" id="CHEBI:29101"/>
        <note>structural</note>
    </ligand>
</feature>
<dbReference type="Proteomes" id="UP000824124">
    <property type="component" value="Unassembled WGS sequence"/>
</dbReference>
<gene>
    <name evidence="10" type="primary">fluC</name>
    <name evidence="10" type="synonym">crcB</name>
    <name evidence="11" type="ORF">IAB00_00420</name>
</gene>
<dbReference type="HAMAP" id="MF_00454">
    <property type="entry name" value="FluC"/>
    <property type="match status" value="1"/>
</dbReference>
<name>A0A9D1HJ73_9FIRM</name>
<evidence type="ECO:0000256" key="1">
    <source>
        <dbReference type="ARBA" id="ARBA00004651"/>
    </source>
</evidence>
<evidence type="ECO:0000256" key="4">
    <source>
        <dbReference type="ARBA" id="ARBA00022989"/>
    </source>
</evidence>
<proteinExistence type="inferred from homology"/>
<dbReference type="Pfam" id="PF02537">
    <property type="entry name" value="CRCB"/>
    <property type="match status" value="1"/>
</dbReference>
<sequence>MKECLLVGAGGALGSMLRYLLGQLPVYTLFPVITFLINVMAAVAMGFFTAWLEIRTGGGGALSLLLRTGFCGGFSTLSALSLEVVTLSQTHHVVLAAAYAAFSLLLCLAGILLGEFLAGALLAK</sequence>
<comment type="function">
    <text evidence="9 10">Fluoride-specific ion channel. Important for reducing fluoride concentration in the cell, thus reducing its toxicity.</text>
</comment>
<keyword evidence="4 10" id="KW-1133">Transmembrane helix</keyword>
<feature type="binding site" evidence="10">
    <location>
        <position position="72"/>
    </location>
    <ligand>
        <name>Na(+)</name>
        <dbReference type="ChEBI" id="CHEBI:29101"/>
        <note>structural</note>
    </ligand>
</feature>
<reference evidence="11" key="2">
    <citation type="journal article" date="2021" name="PeerJ">
        <title>Extensive microbial diversity within the chicken gut microbiome revealed by metagenomics and culture.</title>
        <authorList>
            <person name="Gilroy R."/>
            <person name="Ravi A."/>
            <person name="Getino M."/>
            <person name="Pursley I."/>
            <person name="Horton D.L."/>
            <person name="Alikhan N.F."/>
            <person name="Baker D."/>
            <person name="Gharbi K."/>
            <person name="Hall N."/>
            <person name="Watson M."/>
            <person name="Adriaenssens E.M."/>
            <person name="Foster-Nyarko E."/>
            <person name="Jarju S."/>
            <person name="Secka A."/>
            <person name="Antonio M."/>
            <person name="Oren A."/>
            <person name="Chaudhuri R.R."/>
            <person name="La Ragione R."/>
            <person name="Hildebrand F."/>
            <person name="Pallen M.J."/>
        </authorList>
    </citation>
    <scope>NUCLEOTIDE SEQUENCE</scope>
    <source>
        <strain evidence="11">2830</strain>
    </source>
</reference>
<evidence type="ECO:0000256" key="8">
    <source>
        <dbReference type="ARBA" id="ARBA00035585"/>
    </source>
</evidence>
<keyword evidence="5 10" id="KW-0472">Membrane</keyword>
<keyword evidence="10" id="KW-0406">Ion transport</keyword>
<dbReference type="PANTHER" id="PTHR28259">
    <property type="entry name" value="FLUORIDE EXPORT PROTEIN 1-RELATED"/>
    <property type="match status" value="1"/>
</dbReference>
<organism evidence="11 12">
    <name type="scientific">Candidatus Avidehalobacter gallistercoris</name>
    <dbReference type="NCBI Taxonomy" id="2840694"/>
    <lineage>
        <taxon>Bacteria</taxon>
        <taxon>Bacillati</taxon>
        <taxon>Bacillota</taxon>
        <taxon>Clostridia</taxon>
        <taxon>Eubacteriales</taxon>
        <taxon>Peptococcaceae</taxon>
        <taxon>Peptococcaceae incertae sedis</taxon>
        <taxon>Candidatus Avidehalobacter</taxon>
    </lineage>
</organism>
<keyword evidence="10" id="KW-0915">Sodium</keyword>
<evidence type="ECO:0000256" key="5">
    <source>
        <dbReference type="ARBA" id="ARBA00023136"/>
    </source>
</evidence>
<evidence type="ECO:0000256" key="2">
    <source>
        <dbReference type="ARBA" id="ARBA00022475"/>
    </source>
</evidence>
<dbReference type="EMBL" id="DVMH01000003">
    <property type="protein sequence ID" value="HIU09710.1"/>
    <property type="molecule type" value="Genomic_DNA"/>
</dbReference>